<comment type="caution">
    <text evidence="2">The sequence shown here is derived from an EMBL/GenBank/DDBJ whole genome shotgun (WGS) entry which is preliminary data.</text>
</comment>
<feature type="compositionally biased region" description="Basic and acidic residues" evidence="1">
    <location>
        <begin position="31"/>
        <end position="41"/>
    </location>
</feature>
<accession>A0A5B7FE59</accession>
<proteinExistence type="predicted"/>
<keyword evidence="3" id="KW-1185">Reference proteome</keyword>
<evidence type="ECO:0000313" key="2">
    <source>
        <dbReference type="EMBL" id="MPC43489.1"/>
    </source>
</evidence>
<dbReference type="Proteomes" id="UP000324222">
    <property type="component" value="Unassembled WGS sequence"/>
</dbReference>
<evidence type="ECO:0000313" key="3">
    <source>
        <dbReference type="Proteomes" id="UP000324222"/>
    </source>
</evidence>
<sequence length="66" mass="7499">MRYSDIRRRASHRPFQPAYLVCFPSVVNAHRDGGQESELRRGIGKGRGRQSASTSFPLPTFPSRPR</sequence>
<gene>
    <name evidence="2" type="ORF">E2C01_037137</name>
</gene>
<reference evidence="2 3" key="1">
    <citation type="submission" date="2019-05" db="EMBL/GenBank/DDBJ databases">
        <title>Another draft genome of Portunus trituberculatus and its Hox gene families provides insights of decapod evolution.</title>
        <authorList>
            <person name="Jeong J.-H."/>
            <person name="Song I."/>
            <person name="Kim S."/>
            <person name="Choi T."/>
            <person name="Kim D."/>
            <person name="Ryu S."/>
            <person name="Kim W."/>
        </authorList>
    </citation>
    <scope>NUCLEOTIDE SEQUENCE [LARGE SCALE GENOMIC DNA]</scope>
    <source>
        <tissue evidence="2">Muscle</tissue>
    </source>
</reference>
<organism evidence="2 3">
    <name type="scientific">Portunus trituberculatus</name>
    <name type="common">Swimming crab</name>
    <name type="synonym">Neptunus trituberculatus</name>
    <dbReference type="NCBI Taxonomy" id="210409"/>
    <lineage>
        <taxon>Eukaryota</taxon>
        <taxon>Metazoa</taxon>
        <taxon>Ecdysozoa</taxon>
        <taxon>Arthropoda</taxon>
        <taxon>Crustacea</taxon>
        <taxon>Multicrustacea</taxon>
        <taxon>Malacostraca</taxon>
        <taxon>Eumalacostraca</taxon>
        <taxon>Eucarida</taxon>
        <taxon>Decapoda</taxon>
        <taxon>Pleocyemata</taxon>
        <taxon>Brachyura</taxon>
        <taxon>Eubrachyura</taxon>
        <taxon>Portunoidea</taxon>
        <taxon>Portunidae</taxon>
        <taxon>Portuninae</taxon>
        <taxon>Portunus</taxon>
    </lineage>
</organism>
<evidence type="ECO:0000256" key="1">
    <source>
        <dbReference type="SAM" id="MobiDB-lite"/>
    </source>
</evidence>
<dbReference type="EMBL" id="VSRR010005852">
    <property type="protein sequence ID" value="MPC43489.1"/>
    <property type="molecule type" value="Genomic_DNA"/>
</dbReference>
<feature type="region of interest" description="Disordered" evidence="1">
    <location>
        <begin position="31"/>
        <end position="66"/>
    </location>
</feature>
<name>A0A5B7FE59_PORTR</name>
<dbReference type="AlphaFoldDB" id="A0A5B7FE59"/>
<protein>
    <submittedName>
        <fullName evidence="2">Uncharacterized protein</fullName>
    </submittedName>
</protein>